<dbReference type="Pfam" id="PF01408">
    <property type="entry name" value="GFO_IDH_MocA"/>
    <property type="match status" value="1"/>
</dbReference>
<evidence type="ECO:0000313" key="4">
    <source>
        <dbReference type="Proteomes" id="UP000221168"/>
    </source>
</evidence>
<dbReference type="SUPFAM" id="SSF51735">
    <property type="entry name" value="NAD(P)-binding Rossmann-fold domains"/>
    <property type="match status" value="1"/>
</dbReference>
<comment type="caution">
    <text evidence="3">The sequence shown here is derived from an EMBL/GenBank/DDBJ whole genome shotgun (WGS) entry which is preliminary data.</text>
</comment>
<sequence length="367" mass="40232">MTMVRYGFIGAGMMGQEHLRNLALLDGATVSGIADPDAGMRASSLATQGGTARVFEDYRDLITADICDAYVICSPNDAHHAALLDVLPSNKPVLCEKPMCTTVADCRDIVSRQAGRSAPLWVAMEYRYMPPMQRLLREVEGGTAGQPVMMAIREHRFPFLVKVGDWNRFSSRTGGTLVEKCCHFWDLMRLVLKSDPVRVYASGAMDVNHRDERYGGAVPDIIDNAFVVVDFENGARGMLDLCMFAEGSYWQEVVSVTGPKARIDACVPGPARFAPDGRERKSRIVLSDRASKVETAEDIEVDETILGAGDHHGSTFYQHQRFLDLVRTGQGQPEVTAEDGLWSVLVGAAAEQSARSGQAVDLRSFQP</sequence>
<dbReference type="SUPFAM" id="SSF55347">
    <property type="entry name" value="Glyceraldehyde-3-phosphate dehydrogenase-like, C-terminal domain"/>
    <property type="match status" value="1"/>
</dbReference>
<dbReference type="InterPro" id="IPR000683">
    <property type="entry name" value="Gfo/Idh/MocA-like_OxRdtase_N"/>
</dbReference>
<keyword evidence="4" id="KW-1185">Reference proteome</keyword>
<dbReference type="PANTHER" id="PTHR43593:SF1">
    <property type="entry name" value="INOSITOL 2-DEHYDROGENASE"/>
    <property type="match status" value="1"/>
</dbReference>
<dbReference type="GO" id="GO:0000166">
    <property type="term" value="F:nucleotide binding"/>
    <property type="evidence" value="ECO:0007669"/>
    <property type="project" value="InterPro"/>
</dbReference>
<reference evidence="3 4" key="1">
    <citation type="submission" date="2017-10" db="EMBL/GenBank/DDBJ databases">
        <title>Sedimentibacterium mangrovi gen. nov., sp. nov., a novel member of family Phyllobacteriacea isolated from mangrove sediment.</title>
        <authorList>
            <person name="Liao H."/>
            <person name="Tian Y."/>
        </authorList>
    </citation>
    <scope>NUCLEOTIDE SEQUENCE [LARGE SCALE GENOMIC DNA]</scope>
    <source>
        <strain evidence="3 4">X9-2-2</strain>
    </source>
</reference>
<gene>
    <name evidence="3" type="ORF">CSC94_10680</name>
</gene>
<dbReference type="Gene3D" id="3.30.360.10">
    <property type="entry name" value="Dihydrodipicolinate Reductase, domain 2"/>
    <property type="match status" value="1"/>
</dbReference>
<organism evidence="3 4">
    <name type="scientific">Zhengella mangrovi</name>
    <dbReference type="NCBI Taxonomy" id="1982044"/>
    <lineage>
        <taxon>Bacteria</taxon>
        <taxon>Pseudomonadati</taxon>
        <taxon>Pseudomonadota</taxon>
        <taxon>Alphaproteobacteria</taxon>
        <taxon>Hyphomicrobiales</taxon>
        <taxon>Notoacmeibacteraceae</taxon>
        <taxon>Zhengella</taxon>
    </lineage>
</organism>
<evidence type="ECO:0000259" key="2">
    <source>
        <dbReference type="Pfam" id="PF02894"/>
    </source>
</evidence>
<proteinExistence type="predicted"/>
<dbReference type="OrthoDB" id="9815825at2"/>
<feature type="domain" description="Gfo/Idh/MocA-like oxidoreductase N-terminal" evidence="1">
    <location>
        <begin position="4"/>
        <end position="122"/>
    </location>
</feature>
<dbReference type="EMBL" id="PDVP01000005">
    <property type="protein sequence ID" value="PHP67014.1"/>
    <property type="molecule type" value="Genomic_DNA"/>
</dbReference>
<dbReference type="InterPro" id="IPR050424">
    <property type="entry name" value="Gfo-Idh-MocA_inositol_DH"/>
</dbReference>
<dbReference type="InterPro" id="IPR004104">
    <property type="entry name" value="Gfo/Idh/MocA-like_OxRdtase_C"/>
</dbReference>
<dbReference type="Gene3D" id="3.40.50.720">
    <property type="entry name" value="NAD(P)-binding Rossmann-like Domain"/>
    <property type="match status" value="1"/>
</dbReference>
<dbReference type="AlphaFoldDB" id="A0A2G1QNH1"/>
<accession>A0A2G1QNH1</accession>
<protein>
    <submittedName>
        <fullName evidence="3">Oxidoreductase</fullName>
    </submittedName>
</protein>
<dbReference type="PANTHER" id="PTHR43593">
    <property type="match status" value="1"/>
</dbReference>
<evidence type="ECO:0000313" key="3">
    <source>
        <dbReference type="EMBL" id="PHP67014.1"/>
    </source>
</evidence>
<dbReference type="Proteomes" id="UP000221168">
    <property type="component" value="Unassembled WGS sequence"/>
</dbReference>
<feature type="domain" description="Gfo/Idh/MocA-like oxidoreductase C-terminal" evidence="2">
    <location>
        <begin position="139"/>
        <end position="362"/>
    </location>
</feature>
<dbReference type="Pfam" id="PF02894">
    <property type="entry name" value="GFO_IDH_MocA_C"/>
    <property type="match status" value="1"/>
</dbReference>
<evidence type="ECO:0000259" key="1">
    <source>
        <dbReference type="Pfam" id="PF01408"/>
    </source>
</evidence>
<name>A0A2G1QNH1_9HYPH</name>
<dbReference type="InterPro" id="IPR036291">
    <property type="entry name" value="NAD(P)-bd_dom_sf"/>
</dbReference>